<reference evidence="4" key="1">
    <citation type="submission" date="2015-03" db="EMBL/GenBank/DDBJ databases">
        <authorList>
            <person name="Nijsse Bart"/>
        </authorList>
    </citation>
    <scope>NUCLEOTIDE SEQUENCE [LARGE SCALE GENOMIC DNA]</scope>
</reference>
<dbReference type="EMBL" id="CTRP01000014">
    <property type="protein sequence ID" value="CQR73817.1"/>
    <property type="molecule type" value="Genomic_DNA"/>
</dbReference>
<accession>A0A0U1L2A8</accession>
<gene>
    <name evidence="3" type="ORF">SpAn4DRAFT_0279</name>
</gene>
<keyword evidence="1" id="KW-0472">Membrane</keyword>
<dbReference type="InterPro" id="IPR023298">
    <property type="entry name" value="ATPase_P-typ_TM_dom_sf"/>
</dbReference>
<evidence type="ECO:0000259" key="2">
    <source>
        <dbReference type="Pfam" id="PF00689"/>
    </source>
</evidence>
<evidence type="ECO:0000256" key="1">
    <source>
        <dbReference type="SAM" id="Phobius"/>
    </source>
</evidence>
<keyword evidence="1" id="KW-0812">Transmembrane</keyword>
<protein>
    <recommendedName>
        <fullName evidence="2">Cation-transporting P-type ATPase C-terminal domain-containing protein</fullName>
    </recommendedName>
</protein>
<feature type="transmembrane region" description="Helical" evidence="1">
    <location>
        <begin position="35"/>
        <end position="52"/>
    </location>
</feature>
<evidence type="ECO:0000313" key="4">
    <source>
        <dbReference type="Proteomes" id="UP000049855"/>
    </source>
</evidence>
<dbReference type="Proteomes" id="UP000049855">
    <property type="component" value="Unassembled WGS sequence"/>
</dbReference>
<feature type="domain" description="Cation-transporting P-type ATPase C-terminal" evidence="2">
    <location>
        <begin position="2"/>
        <end position="55"/>
    </location>
</feature>
<sequence length="63" mass="7132">MILAVTAGTIVGILIMLYTPLHEFLKLAPLSWEQMLLAIGIACVAVLWYEVVKFFNQVLRKKI</sequence>
<name>A0A0U1L2A8_9FIRM</name>
<dbReference type="AlphaFoldDB" id="A0A0U1L2A8"/>
<dbReference type="SUPFAM" id="SSF81665">
    <property type="entry name" value="Calcium ATPase, transmembrane domain M"/>
    <property type="match status" value="1"/>
</dbReference>
<dbReference type="Pfam" id="PF00689">
    <property type="entry name" value="Cation_ATPase_C"/>
    <property type="match status" value="1"/>
</dbReference>
<dbReference type="InterPro" id="IPR006068">
    <property type="entry name" value="ATPase_P-typ_cation-transptr_C"/>
</dbReference>
<keyword evidence="4" id="KW-1185">Reference proteome</keyword>
<organism evidence="3 4">
    <name type="scientific">Sporomusa ovata</name>
    <dbReference type="NCBI Taxonomy" id="2378"/>
    <lineage>
        <taxon>Bacteria</taxon>
        <taxon>Bacillati</taxon>
        <taxon>Bacillota</taxon>
        <taxon>Negativicutes</taxon>
        <taxon>Selenomonadales</taxon>
        <taxon>Sporomusaceae</taxon>
        <taxon>Sporomusa</taxon>
    </lineage>
</organism>
<keyword evidence="1" id="KW-1133">Transmembrane helix</keyword>
<evidence type="ECO:0000313" key="3">
    <source>
        <dbReference type="EMBL" id="CQR73817.1"/>
    </source>
</evidence>
<proteinExistence type="predicted"/>
<dbReference type="Gene3D" id="1.20.1110.10">
    <property type="entry name" value="Calcium-transporting ATPase, transmembrane domain"/>
    <property type="match status" value="1"/>
</dbReference>